<proteinExistence type="predicted"/>
<accession>A0A034WWZ0</accession>
<evidence type="ECO:0000313" key="1">
    <source>
        <dbReference type="EMBL" id="JAC58862.1"/>
    </source>
</evidence>
<dbReference type="AlphaFoldDB" id="A0A034WWZ0"/>
<sequence length="198" mass="22764">MAYNKKIKNKKALICTIYSPEVLIGNWFQERICGLQNDIHAITPGIYGQSGCIDGKTTYKSDYLEPVAKDDPRGADDFINVKIIRFRNKMKNKETNIQQCNDIFLHNMTTMTDLQYRILPETSRGLLGGNDWMLKKNPKDDLTRSYGNQTNFGLLKAKRCDELRELQRYRHLSETKSNFGPKVRIPLSPTNRKCGGNL</sequence>
<dbReference type="EMBL" id="GAKP01000090">
    <property type="protein sequence ID" value="JAC58862.1"/>
    <property type="molecule type" value="Transcribed_RNA"/>
</dbReference>
<reference evidence="1" key="1">
    <citation type="journal article" date="2014" name="BMC Genomics">
        <title>Characterizing the developmental transcriptome of the oriental fruit fly, Bactrocera dorsalis (Diptera: Tephritidae) through comparative genomic analysis with Drosophila melanogaster utilizing modENCODE datasets.</title>
        <authorList>
            <person name="Geib S.M."/>
            <person name="Calla B."/>
            <person name="Hall B."/>
            <person name="Hou S."/>
            <person name="Manoukis N.C."/>
        </authorList>
    </citation>
    <scope>NUCLEOTIDE SEQUENCE</scope>
    <source>
        <strain evidence="1">Punador</strain>
    </source>
</reference>
<organism evidence="1">
    <name type="scientific">Bactrocera dorsalis</name>
    <name type="common">Oriental fruit fly</name>
    <name type="synonym">Dacus dorsalis</name>
    <dbReference type="NCBI Taxonomy" id="27457"/>
    <lineage>
        <taxon>Eukaryota</taxon>
        <taxon>Metazoa</taxon>
        <taxon>Ecdysozoa</taxon>
        <taxon>Arthropoda</taxon>
        <taxon>Hexapoda</taxon>
        <taxon>Insecta</taxon>
        <taxon>Pterygota</taxon>
        <taxon>Neoptera</taxon>
        <taxon>Endopterygota</taxon>
        <taxon>Diptera</taxon>
        <taxon>Brachycera</taxon>
        <taxon>Muscomorpha</taxon>
        <taxon>Tephritoidea</taxon>
        <taxon>Tephritidae</taxon>
        <taxon>Bactrocera</taxon>
        <taxon>Bactrocera</taxon>
    </lineage>
</organism>
<name>A0A034WWZ0_BACDO</name>
<protein>
    <submittedName>
        <fullName evidence="1">Uncharacterized protein</fullName>
    </submittedName>
</protein>